<evidence type="ECO:0000313" key="2">
    <source>
        <dbReference type="Proteomes" id="UP000267029"/>
    </source>
</evidence>
<gene>
    <name evidence="1" type="ORF">MCOS_LOCUS3692</name>
</gene>
<protein>
    <submittedName>
        <fullName evidence="1">Uncharacterized protein</fullName>
    </submittedName>
</protein>
<dbReference type="EMBL" id="UXSR01000930">
    <property type="protein sequence ID" value="VDD77689.1"/>
    <property type="molecule type" value="Genomic_DNA"/>
</dbReference>
<name>A0A0R3U9U3_MESCO</name>
<sequence>MGIVSFHSYSSTHPEILRARAVTPFRDVTYGVQTLCFNEGDIIGVSFCPHAFTHRPWTVTSARHMLSRLIRQVSPARRKTQEAVITLNSPEHCGSTMCLAKPYQTSVNEFAIRTLGSFSSRF</sequence>
<organism evidence="1 2">
    <name type="scientific">Mesocestoides corti</name>
    <name type="common">Flatworm</name>
    <dbReference type="NCBI Taxonomy" id="53468"/>
    <lineage>
        <taxon>Eukaryota</taxon>
        <taxon>Metazoa</taxon>
        <taxon>Spiralia</taxon>
        <taxon>Lophotrochozoa</taxon>
        <taxon>Platyhelminthes</taxon>
        <taxon>Cestoda</taxon>
        <taxon>Eucestoda</taxon>
        <taxon>Cyclophyllidea</taxon>
        <taxon>Mesocestoididae</taxon>
        <taxon>Mesocestoides</taxon>
    </lineage>
</organism>
<dbReference type="Proteomes" id="UP000267029">
    <property type="component" value="Unassembled WGS sequence"/>
</dbReference>
<dbReference type="AlphaFoldDB" id="A0A0R3U9U3"/>
<proteinExistence type="predicted"/>
<reference evidence="1 2" key="1">
    <citation type="submission" date="2018-10" db="EMBL/GenBank/DDBJ databases">
        <authorList>
            <consortium name="Pathogen Informatics"/>
        </authorList>
    </citation>
    <scope>NUCLEOTIDE SEQUENCE [LARGE SCALE GENOMIC DNA]</scope>
</reference>
<accession>A0A0R3U9U3</accession>
<dbReference type="OrthoDB" id="10523500at2759"/>
<keyword evidence="2" id="KW-1185">Reference proteome</keyword>
<evidence type="ECO:0000313" key="1">
    <source>
        <dbReference type="EMBL" id="VDD77689.1"/>
    </source>
</evidence>